<comment type="caution">
    <text evidence="2">The sequence shown here is derived from an EMBL/GenBank/DDBJ whole genome shotgun (WGS) entry which is preliminary data.</text>
</comment>
<keyword evidence="1" id="KW-0812">Transmembrane</keyword>
<gene>
    <name evidence="2" type="ORF">ILYODFUR_035905</name>
</gene>
<keyword evidence="1" id="KW-1133">Transmembrane helix</keyword>
<name>A0ABV0UBM9_9TELE</name>
<dbReference type="Proteomes" id="UP001482620">
    <property type="component" value="Unassembled WGS sequence"/>
</dbReference>
<dbReference type="EMBL" id="JAHRIQ010064980">
    <property type="protein sequence ID" value="MEQ2242446.1"/>
    <property type="molecule type" value="Genomic_DNA"/>
</dbReference>
<keyword evidence="1" id="KW-0472">Membrane</keyword>
<protein>
    <submittedName>
        <fullName evidence="2">Uncharacterized protein</fullName>
    </submittedName>
</protein>
<feature type="transmembrane region" description="Helical" evidence="1">
    <location>
        <begin position="39"/>
        <end position="60"/>
    </location>
</feature>
<keyword evidence="3" id="KW-1185">Reference proteome</keyword>
<proteinExistence type="predicted"/>
<evidence type="ECO:0000256" key="1">
    <source>
        <dbReference type="SAM" id="Phobius"/>
    </source>
</evidence>
<sequence>MKNKERAFLQTDPGRRELTKEAGYFSPGPAHKVHLSQSVTNLVCCMIIYFFLLINCLSSLRSTLSPPASSEVIPNQHASKLKLLIRLCICPSPACVLNGKP</sequence>
<accession>A0ABV0UBM9</accession>
<reference evidence="2 3" key="1">
    <citation type="submission" date="2021-06" db="EMBL/GenBank/DDBJ databases">
        <authorList>
            <person name="Palmer J.M."/>
        </authorList>
    </citation>
    <scope>NUCLEOTIDE SEQUENCE [LARGE SCALE GENOMIC DNA]</scope>
    <source>
        <strain evidence="3">if_2019</strain>
        <tissue evidence="2">Muscle</tissue>
    </source>
</reference>
<evidence type="ECO:0000313" key="2">
    <source>
        <dbReference type="EMBL" id="MEQ2242446.1"/>
    </source>
</evidence>
<organism evidence="2 3">
    <name type="scientific">Ilyodon furcidens</name>
    <name type="common">goldbreast splitfin</name>
    <dbReference type="NCBI Taxonomy" id="33524"/>
    <lineage>
        <taxon>Eukaryota</taxon>
        <taxon>Metazoa</taxon>
        <taxon>Chordata</taxon>
        <taxon>Craniata</taxon>
        <taxon>Vertebrata</taxon>
        <taxon>Euteleostomi</taxon>
        <taxon>Actinopterygii</taxon>
        <taxon>Neopterygii</taxon>
        <taxon>Teleostei</taxon>
        <taxon>Neoteleostei</taxon>
        <taxon>Acanthomorphata</taxon>
        <taxon>Ovalentaria</taxon>
        <taxon>Atherinomorphae</taxon>
        <taxon>Cyprinodontiformes</taxon>
        <taxon>Goodeidae</taxon>
        <taxon>Ilyodon</taxon>
    </lineage>
</organism>
<evidence type="ECO:0000313" key="3">
    <source>
        <dbReference type="Proteomes" id="UP001482620"/>
    </source>
</evidence>